<keyword evidence="3" id="KW-1185">Reference proteome</keyword>
<feature type="domain" description="Retrovirus-related Pol polyprotein from transposon TNT 1-94-like beta-barrel" evidence="1">
    <location>
        <begin position="14"/>
        <end position="68"/>
    </location>
</feature>
<protein>
    <recommendedName>
        <fullName evidence="1">Retrovirus-related Pol polyprotein from transposon TNT 1-94-like beta-barrel domain-containing protein</fullName>
    </recommendedName>
</protein>
<dbReference type="EMBL" id="CAEKKB010000008">
    <property type="protein sequence ID" value="CAB4319667.1"/>
    <property type="molecule type" value="Genomic_DNA"/>
</dbReference>
<dbReference type="AlphaFoldDB" id="A0A6J5Y5H1"/>
<gene>
    <name evidence="2" type="ORF">ORAREDHAP_LOCUS47203</name>
</gene>
<reference evidence="3" key="1">
    <citation type="journal article" date="2020" name="Genome Biol.">
        <title>Gamete binning: chromosome-level and haplotype-resolved genome assembly enabled by high-throughput single-cell sequencing of gamete genomes.</title>
        <authorList>
            <person name="Campoy J.A."/>
            <person name="Sun H."/>
            <person name="Goel M."/>
            <person name="Jiao W.-B."/>
            <person name="Folz-Donahue K."/>
            <person name="Wang N."/>
            <person name="Rubio M."/>
            <person name="Liu C."/>
            <person name="Kukat C."/>
            <person name="Ruiz D."/>
            <person name="Huettel B."/>
            <person name="Schneeberger K."/>
        </authorList>
    </citation>
    <scope>NUCLEOTIDE SEQUENCE [LARGE SCALE GENOMIC DNA]</scope>
    <source>
        <strain evidence="3">cv. Rojo Pasion</strain>
    </source>
</reference>
<dbReference type="Proteomes" id="UP000507245">
    <property type="component" value="Unassembled WGS sequence"/>
</dbReference>
<proteinExistence type="predicted"/>
<accession>A0A6J5Y5H1</accession>
<evidence type="ECO:0000313" key="2">
    <source>
        <dbReference type="EMBL" id="CAB4319667.1"/>
    </source>
</evidence>
<evidence type="ECO:0000313" key="3">
    <source>
        <dbReference type="Proteomes" id="UP000507245"/>
    </source>
</evidence>
<evidence type="ECO:0000259" key="1">
    <source>
        <dbReference type="Pfam" id="PF22936"/>
    </source>
</evidence>
<organism evidence="2 3">
    <name type="scientific">Prunus armeniaca</name>
    <name type="common">Apricot</name>
    <name type="synonym">Armeniaca vulgaris</name>
    <dbReference type="NCBI Taxonomy" id="36596"/>
    <lineage>
        <taxon>Eukaryota</taxon>
        <taxon>Viridiplantae</taxon>
        <taxon>Streptophyta</taxon>
        <taxon>Embryophyta</taxon>
        <taxon>Tracheophyta</taxon>
        <taxon>Spermatophyta</taxon>
        <taxon>Magnoliopsida</taxon>
        <taxon>eudicotyledons</taxon>
        <taxon>Gunneridae</taxon>
        <taxon>Pentapetalae</taxon>
        <taxon>rosids</taxon>
        <taxon>fabids</taxon>
        <taxon>Rosales</taxon>
        <taxon>Rosaceae</taxon>
        <taxon>Amygdaloideae</taxon>
        <taxon>Amygdaleae</taxon>
        <taxon>Prunus</taxon>
    </lineage>
</organism>
<dbReference type="InterPro" id="IPR054722">
    <property type="entry name" value="PolX-like_BBD"/>
</dbReference>
<name>A0A6J5Y5H1_PRUAR</name>
<sequence>MAYIEEKKLKPNVWYLDSGCSNHMSGNESLFFDLNEDFREHVKLGDNSSISMMDKGNIQVQIDDNTVYKIAN</sequence>
<dbReference type="OrthoDB" id="1166159at2759"/>
<dbReference type="Pfam" id="PF22936">
    <property type="entry name" value="Pol_BBD"/>
    <property type="match status" value="1"/>
</dbReference>